<dbReference type="AlphaFoldDB" id="A0AAP0NW61"/>
<feature type="compositionally biased region" description="Basic residues" evidence="1">
    <location>
        <begin position="60"/>
        <end position="72"/>
    </location>
</feature>
<gene>
    <name evidence="2" type="ORF">Scep_016694</name>
</gene>
<dbReference type="EMBL" id="JBBNAG010000007">
    <property type="protein sequence ID" value="KAK9118601.1"/>
    <property type="molecule type" value="Genomic_DNA"/>
</dbReference>
<dbReference type="Proteomes" id="UP001419268">
    <property type="component" value="Unassembled WGS sequence"/>
</dbReference>
<sequence>MKIQNEEKLERVAKYLLLYSLASSTKISCSARFFREEGCGRTKMTTDVRTVEDEDGRGGGRTKMRRADRRRV</sequence>
<comment type="caution">
    <text evidence="2">The sequence shown here is derived from an EMBL/GenBank/DDBJ whole genome shotgun (WGS) entry which is preliminary data.</text>
</comment>
<organism evidence="2 3">
    <name type="scientific">Stephania cephalantha</name>
    <dbReference type="NCBI Taxonomy" id="152367"/>
    <lineage>
        <taxon>Eukaryota</taxon>
        <taxon>Viridiplantae</taxon>
        <taxon>Streptophyta</taxon>
        <taxon>Embryophyta</taxon>
        <taxon>Tracheophyta</taxon>
        <taxon>Spermatophyta</taxon>
        <taxon>Magnoliopsida</taxon>
        <taxon>Ranunculales</taxon>
        <taxon>Menispermaceae</taxon>
        <taxon>Menispermoideae</taxon>
        <taxon>Cissampelideae</taxon>
        <taxon>Stephania</taxon>
    </lineage>
</organism>
<evidence type="ECO:0000313" key="2">
    <source>
        <dbReference type="EMBL" id="KAK9118601.1"/>
    </source>
</evidence>
<reference evidence="2 3" key="1">
    <citation type="submission" date="2024-01" db="EMBL/GenBank/DDBJ databases">
        <title>Genome assemblies of Stephania.</title>
        <authorList>
            <person name="Yang L."/>
        </authorList>
    </citation>
    <scope>NUCLEOTIDE SEQUENCE [LARGE SCALE GENOMIC DNA]</scope>
    <source>
        <strain evidence="2">JXDWG</strain>
        <tissue evidence="2">Leaf</tissue>
    </source>
</reference>
<evidence type="ECO:0000256" key="1">
    <source>
        <dbReference type="SAM" id="MobiDB-lite"/>
    </source>
</evidence>
<feature type="region of interest" description="Disordered" evidence="1">
    <location>
        <begin position="50"/>
        <end position="72"/>
    </location>
</feature>
<name>A0AAP0NW61_9MAGN</name>
<proteinExistence type="predicted"/>
<keyword evidence="3" id="KW-1185">Reference proteome</keyword>
<evidence type="ECO:0000313" key="3">
    <source>
        <dbReference type="Proteomes" id="UP001419268"/>
    </source>
</evidence>
<accession>A0AAP0NW61</accession>
<protein>
    <submittedName>
        <fullName evidence="2">Uncharacterized protein</fullName>
    </submittedName>
</protein>